<accession>A0A0M2SUF6</accession>
<keyword evidence="2" id="KW-1185">Reference proteome</keyword>
<comment type="caution">
    <text evidence="1">The sequence shown here is derived from an EMBL/GenBank/DDBJ whole genome shotgun (WGS) entry which is preliminary data.</text>
</comment>
<organism evidence="1 2">
    <name type="scientific">Mesobacillus campisalis</name>
    <dbReference type="NCBI Taxonomy" id="1408103"/>
    <lineage>
        <taxon>Bacteria</taxon>
        <taxon>Bacillati</taxon>
        <taxon>Bacillota</taxon>
        <taxon>Bacilli</taxon>
        <taxon>Bacillales</taxon>
        <taxon>Bacillaceae</taxon>
        <taxon>Mesobacillus</taxon>
    </lineage>
</organism>
<sequence length="110" mass="12803">MLNKKSVSALVIPASIRIGGALCLQFWSDHSRVQALELDIKKSREAPGIFFIHRVIHKQTCYLSEFSTVFHNIHKNTLFYPHYQQYPVFIKWLSTEISVKKKNFLINHCG</sequence>
<dbReference type="Proteomes" id="UP000034166">
    <property type="component" value="Unassembled WGS sequence"/>
</dbReference>
<evidence type="ECO:0000313" key="2">
    <source>
        <dbReference type="Proteomes" id="UP000034166"/>
    </source>
</evidence>
<dbReference type="AlphaFoldDB" id="A0A0M2SUF6"/>
<gene>
    <name evidence="1" type="ORF">WQ57_20370</name>
</gene>
<evidence type="ECO:0000313" key="1">
    <source>
        <dbReference type="EMBL" id="KKK36255.1"/>
    </source>
</evidence>
<proteinExistence type="predicted"/>
<name>A0A0M2SUF6_9BACI</name>
<protein>
    <submittedName>
        <fullName evidence="1">Uncharacterized protein</fullName>
    </submittedName>
</protein>
<dbReference type="EMBL" id="LAYY01000036">
    <property type="protein sequence ID" value="KKK36255.1"/>
    <property type="molecule type" value="Genomic_DNA"/>
</dbReference>
<reference evidence="1 2" key="1">
    <citation type="submission" date="2015-04" db="EMBL/GenBank/DDBJ databases">
        <title>Taxonomic description and genome sequence of Bacillus campisalis sp. nov., a novel member of the genus Bacillus isolated from solar saltern.</title>
        <authorList>
            <person name="Mathan Kumar R."/>
            <person name="Kaur G."/>
            <person name="Kumar A."/>
            <person name="Singh N.K."/>
            <person name="Kaur N."/>
            <person name="Kumar N."/>
            <person name="Mayilraj S."/>
        </authorList>
    </citation>
    <scope>NUCLEOTIDE SEQUENCE [LARGE SCALE GENOMIC DNA]</scope>
    <source>
        <strain evidence="1 2">SA2-6</strain>
    </source>
</reference>